<organism evidence="2 3">
    <name type="scientific">Candidatus Enterococcus testudinis</name>
    <dbReference type="NCBI Taxonomy" id="1834191"/>
    <lineage>
        <taxon>Bacteria</taxon>
        <taxon>Bacillati</taxon>
        <taxon>Bacillota</taxon>
        <taxon>Bacilli</taxon>
        <taxon>Lactobacillales</taxon>
        <taxon>Enterococcaceae</taxon>
        <taxon>Enterococcus</taxon>
    </lineage>
</organism>
<keyword evidence="3" id="KW-1185">Reference proteome</keyword>
<reference evidence="2 3" key="1">
    <citation type="submission" date="2017-05" db="EMBL/GenBank/DDBJ databases">
        <title>The Genome Sequence of Enterococcus sp. 8G7_MSG3316.</title>
        <authorList>
            <consortium name="The Broad Institute Genomics Platform"/>
            <consortium name="The Broad Institute Genomic Center for Infectious Diseases"/>
            <person name="Earl A."/>
            <person name="Manson A."/>
            <person name="Schwartman J."/>
            <person name="Gilmore M."/>
            <person name="Abouelleil A."/>
            <person name="Cao P."/>
            <person name="Chapman S."/>
            <person name="Cusick C."/>
            <person name="Shea T."/>
            <person name="Young S."/>
            <person name="Neafsey D."/>
            <person name="Nusbaum C."/>
            <person name="Birren B."/>
        </authorList>
    </citation>
    <scope>NUCLEOTIDE SEQUENCE [LARGE SCALE GENOMIC DNA]</scope>
    <source>
        <strain evidence="2 3">8G7_MSG3316</strain>
    </source>
</reference>
<accession>A0A242A4K4</accession>
<gene>
    <name evidence="2" type="ORF">A5886_001042</name>
</gene>
<dbReference type="PANTHER" id="PTHR36433:SF2">
    <property type="entry name" value="YXEA FAMILY PROTEIN"/>
    <property type="match status" value="1"/>
</dbReference>
<dbReference type="SUPFAM" id="SSF159121">
    <property type="entry name" value="BC4932-like"/>
    <property type="match status" value="1"/>
</dbReference>
<dbReference type="InterPro" id="IPR036166">
    <property type="entry name" value="YxeA-like_sf"/>
</dbReference>
<feature type="compositionally biased region" description="Polar residues" evidence="1">
    <location>
        <begin position="40"/>
        <end position="54"/>
    </location>
</feature>
<proteinExistence type="predicted"/>
<feature type="region of interest" description="Disordered" evidence="1">
    <location>
        <begin position="40"/>
        <end position="60"/>
    </location>
</feature>
<dbReference type="PANTHER" id="PTHR36433">
    <property type="entry name" value="HYPOTHETICAL CYTOSOLIC PROTEIN"/>
    <property type="match status" value="1"/>
</dbReference>
<dbReference type="NCBIfam" id="TIGR01655">
    <property type="entry name" value="yxeA_fam"/>
    <property type="match status" value="1"/>
</dbReference>
<dbReference type="InterPro" id="IPR006542">
    <property type="entry name" value="DUF1093"/>
</dbReference>
<dbReference type="AlphaFoldDB" id="A0A242A4K4"/>
<dbReference type="OrthoDB" id="8719215at2"/>
<dbReference type="Gene3D" id="2.40.50.480">
    <property type="match status" value="1"/>
</dbReference>
<evidence type="ECO:0008006" key="4">
    <source>
        <dbReference type="Google" id="ProtNLM"/>
    </source>
</evidence>
<name>A0A242A4K4_9ENTE</name>
<dbReference type="RefSeq" id="WP_086273969.1">
    <property type="nucleotide sequence ID" value="NZ_NGKU01000001.1"/>
</dbReference>
<dbReference type="Proteomes" id="UP000195043">
    <property type="component" value="Unassembled WGS sequence"/>
</dbReference>
<sequence length="120" mass="13322">MKKLLVGLAVVVLVLFGGLQIAQKMVMGGESYYVQITTNGEKSTSQDSNGNVSNEYDYDLTGYNENGESKELSFTAFKDRPLRKEAYLKITWNEKRGVTSYEEVQASDIPTKALNQLKGA</sequence>
<protein>
    <recommendedName>
        <fullName evidence="4">YxeA family protein</fullName>
    </recommendedName>
</protein>
<evidence type="ECO:0000313" key="3">
    <source>
        <dbReference type="Proteomes" id="UP000195043"/>
    </source>
</evidence>
<evidence type="ECO:0000256" key="1">
    <source>
        <dbReference type="SAM" id="MobiDB-lite"/>
    </source>
</evidence>
<dbReference type="STRING" id="1834191.A5886_001042"/>
<dbReference type="EMBL" id="NGKU01000001">
    <property type="protein sequence ID" value="OTN75966.1"/>
    <property type="molecule type" value="Genomic_DNA"/>
</dbReference>
<dbReference type="Pfam" id="PF06486">
    <property type="entry name" value="DUF1093"/>
    <property type="match status" value="1"/>
</dbReference>
<comment type="caution">
    <text evidence="2">The sequence shown here is derived from an EMBL/GenBank/DDBJ whole genome shotgun (WGS) entry which is preliminary data.</text>
</comment>
<evidence type="ECO:0000313" key="2">
    <source>
        <dbReference type="EMBL" id="OTN75966.1"/>
    </source>
</evidence>